<dbReference type="InterPro" id="IPR018637">
    <property type="entry name" value="DUF2059"/>
</dbReference>
<dbReference type="Pfam" id="PF09832">
    <property type="entry name" value="DUF2059"/>
    <property type="match status" value="1"/>
</dbReference>
<evidence type="ECO:0000313" key="3">
    <source>
        <dbReference type="EMBL" id="ONG38455.1"/>
    </source>
</evidence>
<dbReference type="AlphaFoldDB" id="A0A1S8CS98"/>
<dbReference type="Proteomes" id="UP000192132">
    <property type="component" value="Unassembled WGS sequence"/>
</dbReference>
<dbReference type="STRING" id="1907941.BKE30_12405"/>
<proteinExistence type="predicted"/>
<feature type="chain" id="PRO_5012729707" description="DUF2059 domain-containing protein" evidence="1">
    <location>
        <begin position="49"/>
        <end position="211"/>
    </location>
</feature>
<evidence type="ECO:0000259" key="2">
    <source>
        <dbReference type="Pfam" id="PF09832"/>
    </source>
</evidence>
<evidence type="ECO:0000313" key="4">
    <source>
        <dbReference type="Proteomes" id="UP000192132"/>
    </source>
</evidence>
<dbReference type="EMBL" id="MLCN01000033">
    <property type="protein sequence ID" value="ONG38455.1"/>
    <property type="molecule type" value="Genomic_DNA"/>
</dbReference>
<reference evidence="3 4" key="1">
    <citation type="submission" date="2016-10" db="EMBL/GenBank/DDBJ databases">
        <title>Draft Genome sequence of Alkanindiges sp. strain H1.</title>
        <authorList>
            <person name="Subhash Y."/>
            <person name="Lee S."/>
        </authorList>
    </citation>
    <scope>NUCLEOTIDE SEQUENCE [LARGE SCALE GENOMIC DNA]</scope>
    <source>
        <strain evidence="3 4">H1</strain>
    </source>
</reference>
<name>A0A1S8CS98_9GAMM</name>
<protein>
    <recommendedName>
        <fullName evidence="2">DUF2059 domain-containing protein</fullName>
    </recommendedName>
</protein>
<comment type="caution">
    <text evidence="3">The sequence shown here is derived from an EMBL/GenBank/DDBJ whole genome shotgun (WGS) entry which is preliminary data.</text>
</comment>
<feature type="signal peptide" evidence="1">
    <location>
        <begin position="1"/>
        <end position="48"/>
    </location>
</feature>
<gene>
    <name evidence="3" type="ORF">BKE30_12405</name>
</gene>
<keyword evidence="4" id="KW-1185">Reference proteome</keyword>
<sequence length="211" mass="23980">MGAFFIAQQNQPEINSSIKQDTRQENRTMFKKTLCTLLLALGSTTAIAAPAQVETVEKLLVVVQADQTINQVMTELKPQLQLQANQIVQHILERETLSHEQQTVADKLAAQMLKTAQDSMNWDKLKPRMVKMYSTIFSQEEIQAQLDFYSSPVGQSIMQKMPQVIRQSMEITMVDLKENMQNFMGKDMEALMAELMQLQQAKTENPSTPAR</sequence>
<evidence type="ECO:0000256" key="1">
    <source>
        <dbReference type="SAM" id="SignalP"/>
    </source>
</evidence>
<keyword evidence="1" id="KW-0732">Signal</keyword>
<accession>A0A1S8CS98</accession>
<feature type="domain" description="DUF2059" evidence="2">
    <location>
        <begin position="123"/>
        <end position="180"/>
    </location>
</feature>
<organism evidence="3 4">
    <name type="scientific">Alkanindiges hydrocarboniclasticus</name>
    <dbReference type="NCBI Taxonomy" id="1907941"/>
    <lineage>
        <taxon>Bacteria</taxon>
        <taxon>Pseudomonadati</taxon>
        <taxon>Pseudomonadota</taxon>
        <taxon>Gammaproteobacteria</taxon>
        <taxon>Moraxellales</taxon>
        <taxon>Moraxellaceae</taxon>
        <taxon>Alkanindiges</taxon>
    </lineage>
</organism>